<evidence type="ECO:0000313" key="4">
    <source>
        <dbReference type="EMBL" id="CUM90274.1"/>
    </source>
</evidence>
<feature type="domain" description="NodB homology" evidence="3">
    <location>
        <begin position="114"/>
        <end position="295"/>
    </location>
</feature>
<feature type="signal peptide" evidence="2">
    <location>
        <begin position="1"/>
        <end position="23"/>
    </location>
</feature>
<gene>
    <name evidence="4" type="primary">pdaA_2</name>
    <name evidence="4" type="ORF">ERS852578_00971</name>
</gene>
<dbReference type="InterPro" id="IPR011330">
    <property type="entry name" value="Glyco_hydro/deAcase_b/a-brl"/>
</dbReference>
<evidence type="ECO:0000313" key="5">
    <source>
        <dbReference type="Proteomes" id="UP000095390"/>
    </source>
</evidence>
<dbReference type="InterPro" id="IPR050248">
    <property type="entry name" value="Polysacc_deacetylase_ArnD"/>
</dbReference>
<dbReference type="InterPro" id="IPR002509">
    <property type="entry name" value="NODB_dom"/>
</dbReference>
<dbReference type="PANTHER" id="PTHR10587">
    <property type="entry name" value="GLYCOSYL TRANSFERASE-RELATED"/>
    <property type="match status" value="1"/>
</dbReference>
<dbReference type="PANTHER" id="PTHR10587:SF78">
    <property type="entry name" value="PEPTIDOGLYCAN-N-ACETYLMURAMIC ACID DEACETYLASE PDAA"/>
    <property type="match status" value="1"/>
</dbReference>
<dbReference type="GO" id="GO:0016020">
    <property type="term" value="C:membrane"/>
    <property type="evidence" value="ECO:0007669"/>
    <property type="project" value="TreeGrafter"/>
</dbReference>
<feature type="chain" id="PRO_5008011562" evidence="2">
    <location>
        <begin position="24"/>
        <end position="303"/>
    </location>
</feature>
<dbReference type="SUPFAM" id="SSF88713">
    <property type="entry name" value="Glycoside hydrolase/deacetylase"/>
    <property type="match status" value="1"/>
</dbReference>
<evidence type="ECO:0000259" key="3">
    <source>
        <dbReference type="PROSITE" id="PS51677"/>
    </source>
</evidence>
<name>A0A173SI33_9FIRM</name>
<dbReference type="GO" id="GO:0005975">
    <property type="term" value="P:carbohydrate metabolic process"/>
    <property type="evidence" value="ECO:0007669"/>
    <property type="project" value="InterPro"/>
</dbReference>
<sequence length="303" mass="34945">MKKFLLFLYIFPCFIICGCHPFAHNKNPNSQNNFSSKQSSSTRSSMESVQEEAAASTQPNKSVSSINPDTLPNKKMAWWIKREENHMTPSAQEEVDLSRYDAWYIKTNLKGDEKPVFLTFDCGYENGYTASILDVLKKHKAPGAFFLCRHYIEDQPELVKRMKKEGHIVGNHTSHHVCMPETDSRKVREEITDNANYMKEATGYEMDRFFRPPKGEYSERTLQITKDIGYTTVFWSMAYLDYDVNNQPGRDYVIEHFQKYIHPGAIPLIHNISKSNAEALDTVLTNLEKEGYTFHSLSDLKKG</sequence>
<dbReference type="Gene3D" id="3.20.20.370">
    <property type="entry name" value="Glycoside hydrolase/deacetylase"/>
    <property type="match status" value="1"/>
</dbReference>
<proteinExistence type="predicted"/>
<protein>
    <submittedName>
        <fullName evidence="4">Probable polysaccharide deacetylase pdaA</fullName>
        <ecNumber evidence="4">3.-.-.-</ecNumber>
    </submittedName>
</protein>
<dbReference type="EMBL" id="CYYC01000009">
    <property type="protein sequence ID" value="CUM90274.1"/>
    <property type="molecule type" value="Genomic_DNA"/>
</dbReference>
<feature type="compositionally biased region" description="Polar residues" evidence="1">
    <location>
        <begin position="55"/>
        <end position="69"/>
    </location>
</feature>
<accession>A0A173SI33</accession>
<dbReference type="GO" id="GO:0016810">
    <property type="term" value="F:hydrolase activity, acting on carbon-nitrogen (but not peptide) bonds"/>
    <property type="evidence" value="ECO:0007669"/>
    <property type="project" value="InterPro"/>
</dbReference>
<dbReference type="AlphaFoldDB" id="A0A173SI33"/>
<evidence type="ECO:0000256" key="1">
    <source>
        <dbReference type="SAM" id="MobiDB-lite"/>
    </source>
</evidence>
<dbReference type="PROSITE" id="PS51677">
    <property type="entry name" value="NODB"/>
    <property type="match status" value="1"/>
</dbReference>
<dbReference type="RefSeq" id="WP_022169691.1">
    <property type="nucleotide sequence ID" value="NZ_CAKXER010000058.1"/>
</dbReference>
<organism evidence="4 5">
    <name type="scientific">Anaerobutyricum hallii</name>
    <dbReference type="NCBI Taxonomy" id="39488"/>
    <lineage>
        <taxon>Bacteria</taxon>
        <taxon>Bacillati</taxon>
        <taxon>Bacillota</taxon>
        <taxon>Clostridia</taxon>
        <taxon>Lachnospirales</taxon>
        <taxon>Lachnospiraceae</taxon>
        <taxon>Anaerobutyricum</taxon>
    </lineage>
</organism>
<dbReference type="Proteomes" id="UP000095390">
    <property type="component" value="Unassembled WGS sequence"/>
</dbReference>
<keyword evidence="2" id="KW-0732">Signal</keyword>
<feature type="region of interest" description="Disordered" evidence="1">
    <location>
        <begin position="30"/>
        <end position="69"/>
    </location>
</feature>
<reference evidence="4 5" key="1">
    <citation type="submission" date="2015-09" db="EMBL/GenBank/DDBJ databases">
        <authorList>
            <consortium name="Pathogen Informatics"/>
        </authorList>
    </citation>
    <scope>NUCLEOTIDE SEQUENCE [LARGE SCALE GENOMIC DNA]</scope>
    <source>
        <strain evidence="4 5">2789STDY5834966</strain>
    </source>
</reference>
<dbReference type="Pfam" id="PF01522">
    <property type="entry name" value="Polysacc_deac_1"/>
    <property type="match status" value="1"/>
</dbReference>
<evidence type="ECO:0000256" key="2">
    <source>
        <dbReference type="SAM" id="SignalP"/>
    </source>
</evidence>
<dbReference type="EC" id="3.-.-.-" evidence="4"/>
<dbReference type="PROSITE" id="PS51257">
    <property type="entry name" value="PROKAR_LIPOPROTEIN"/>
    <property type="match status" value="1"/>
</dbReference>
<feature type="compositionally biased region" description="Low complexity" evidence="1">
    <location>
        <begin position="30"/>
        <end position="48"/>
    </location>
</feature>
<keyword evidence="4" id="KW-0378">Hydrolase</keyword>